<gene>
    <name evidence="1" type="ORF">SAMN05660297_01604</name>
</gene>
<organism evidence="1 2">
    <name type="scientific">Natronincola peptidivorans</name>
    <dbReference type="NCBI Taxonomy" id="426128"/>
    <lineage>
        <taxon>Bacteria</taxon>
        <taxon>Bacillati</taxon>
        <taxon>Bacillota</taxon>
        <taxon>Clostridia</taxon>
        <taxon>Peptostreptococcales</taxon>
        <taxon>Natronincolaceae</taxon>
        <taxon>Natronincola</taxon>
    </lineage>
</organism>
<dbReference type="AlphaFoldDB" id="A0A1I0CEI0"/>
<accession>A0A1I0CEI0</accession>
<proteinExistence type="predicted"/>
<dbReference type="Proteomes" id="UP000199568">
    <property type="component" value="Unassembled WGS sequence"/>
</dbReference>
<protein>
    <submittedName>
        <fullName evidence="1">Uncharacterized protein</fullName>
    </submittedName>
</protein>
<dbReference type="STRING" id="426128.SAMN05660297_01604"/>
<evidence type="ECO:0000313" key="2">
    <source>
        <dbReference type="Proteomes" id="UP000199568"/>
    </source>
</evidence>
<name>A0A1I0CEI0_9FIRM</name>
<keyword evidence="2" id="KW-1185">Reference proteome</keyword>
<dbReference type="EMBL" id="FOHU01000005">
    <property type="protein sequence ID" value="SET17468.1"/>
    <property type="molecule type" value="Genomic_DNA"/>
</dbReference>
<sequence>MWTRSSLSNIMLVKIKHGRKMRITIPLALGAFQEVIESLEDLVWLYEKVFPGWNKNIKKLLQQSIASSIPIENFSLVLPFQLLKEVFYELRKHGRWQLAEIDIEDIKVKVEIF</sequence>
<reference evidence="1 2" key="1">
    <citation type="submission" date="2016-10" db="EMBL/GenBank/DDBJ databases">
        <authorList>
            <person name="de Groot N.N."/>
        </authorList>
    </citation>
    <scope>NUCLEOTIDE SEQUENCE [LARGE SCALE GENOMIC DNA]</scope>
    <source>
        <strain evidence="1 2">DSM 18979</strain>
    </source>
</reference>
<dbReference type="OrthoDB" id="1955326at2"/>
<dbReference type="RefSeq" id="WP_090441944.1">
    <property type="nucleotide sequence ID" value="NZ_FOHU01000005.1"/>
</dbReference>
<evidence type="ECO:0000313" key="1">
    <source>
        <dbReference type="EMBL" id="SET17468.1"/>
    </source>
</evidence>